<dbReference type="InterPro" id="IPR012910">
    <property type="entry name" value="Plug_dom"/>
</dbReference>
<evidence type="ECO:0000256" key="6">
    <source>
        <dbReference type="ARBA" id="ARBA00022729"/>
    </source>
</evidence>
<comment type="subcellular location">
    <subcellularLocation>
        <location evidence="1">Cell outer membrane</location>
        <topology evidence="1">Multi-pass membrane protein</topology>
    </subcellularLocation>
</comment>
<keyword evidence="6 11" id="KW-0732">Signal</keyword>
<evidence type="ECO:0000256" key="1">
    <source>
        <dbReference type="ARBA" id="ARBA00004571"/>
    </source>
</evidence>
<dbReference type="GO" id="GO:0009279">
    <property type="term" value="C:cell outer membrane"/>
    <property type="evidence" value="ECO:0007669"/>
    <property type="project" value="UniProtKB-SubCell"/>
</dbReference>
<dbReference type="Pfam" id="PF07715">
    <property type="entry name" value="Plug"/>
    <property type="match status" value="1"/>
</dbReference>
<evidence type="ECO:0000313" key="14">
    <source>
        <dbReference type="Proteomes" id="UP000622317"/>
    </source>
</evidence>
<keyword evidence="4" id="KW-0410">Iron transport</keyword>
<keyword evidence="5" id="KW-0812">Transmembrane</keyword>
<evidence type="ECO:0000256" key="11">
    <source>
        <dbReference type="SAM" id="SignalP"/>
    </source>
</evidence>
<accession>A0A927IFX9</accession>
<dbReference type="RefSeq" id="WP_191615697.1">
    <property type="nucleotide sequence ID" value="NZ_JACYFG010000006.1"/>
</dbReference>
<evidence type="ECO:0000256" key="5">
    <source>
        <dbReference type="ARBA" id="ARBA00022692"/>
    </source>
</evidence>
<dbReference type="AlphaFoldDB" id="A0A927IFX9"/>
<keyword evidence="2" id="KW-0813">Transport</keyword>
<dbReference type="PANTHER" id="PTHR32552:SF68">
    <property type="entry name" value="FERRICHROME OUTER MEMBRANE TRANSPORTER_PHAGE RECEPTOR"/>
    <property type="match status" value="1"/>
</dbReference>
<dbReference type="InterPro" id="IPR037066">
    <property type="entry name" value="Plug_dom_sf"/>
</dbReference>
<comment type="caution">
    <text evidence="13">The sequence shown here is derived from an EMBL/GenBank/DDBJ whole genome shotgun (WGS) entry which is preliminary data.</text>
</comment>
<dbReference type="Gene3D" id="2.40.170.20">
    <property type="entry name" value="TonB-dependent receptor, beta-barrel domain"/>
    <property type="match status" value="1"/>
</dbReference>
<dbReference type="GO" id="GO:0015344">
    <property type="term" value="F:siderophore uptake transmembrane transporter activity"/>
    <property type="evidence" value="ECO:0007669"/>
    <property type="project" value="TreeGrafter"/>
</dbReference>
<evidence type="ECO:0000313" key="13">
    <source>
        <dbReference type="EMBL" id="MBD5778561.1"/>
    </source>
</evidence>
<evidence type="ECO:0000256" key="9">
    <source>
        <dbReference type="ARBA" id="ARBA00023136"/>
    </source>
</evidence>
<dbReference type="PANTHER" id="PTHR32552">
    <property type="entry name" value="FERRICHROME IRON RECEPTOR-RELATED"/>
    <property type="match status" value="1"/>
</dbReference>
<keyword evidence="3" id="KW-1134">Transmembrane beta strand</keyword>
<dbReference type="Gene3D" id="2.170.130.10">
    <property type="entry name" value="TonB-dependent receptor, plug domain"/>
    <property type="match status" value="1"/>
</dbReference>
<keyword evidence="8" id="KW-0406">Ion transport</keyword>
<keyword evidence="7" id="KW-0408">Iron</keyword>
<dbReference type="Proteomes" id="UP000622317">
    <property type="component" value="Unassembled WGS sequence"/>
</dbReference>
<evidence type="ECO:0000256" key="2">
    <source>
        <dbReference type="ARBA" id="ARBA00022448"/>
    </source>
</evidence>
<sequence length="985" mass="110299">MRKIDTKPNWRPTFGVAACLAMVGASGGLAQSMEEMDDEVFELSPFEVSAGEEQGYRATSSLLGGRTSTGMKDIANSVDVITKDLMEDLAITDVQDMAAIANNVEPAEVGFANGNGEEREAWNFNYLTIRGFKVGTATRNFMNLETSVEAYNAQSVDFSKGPNAVLFGLGDPGGSYNYSTKVPFFTDENKVSYKIGSEGGQRATADINKVLIEDKLALRVNALSQDWEYFHKPGYTVSDALHASLRWKPTEKTTLTLSHEYNNVDRAYPRKVFSADQYSTFLDAGSPEVVDFYIAEDDPRNPNGISQGNAILLAGSDTAVDRRDYDLRIIGTAYIVSDRESATRSRWLLAERATENGLSVDNPQNLIDAGYPLNYQPAGTNTLSDTRFNVTEFNLQQKLTEDLYLDFSYGKAEQQKLSTHSVNTALRIEPEAGEHFGEYYTATSRPMQLRRYWDIEDYRLSLSYDFDFGERSDIFGTHRLAAMVEENEKNEVWDQWRMVTTGTPDGPITTSNFAASSLRPLFKEYFDPSAGEYYSSDWRDSYWDKETMNIDGYTFEWTKTDGWANKNQTYKLDTKLYVLQSRFWNDRIVTSIGYRDESREEWLAQAVTGDRSNPYTIVVPEFGYVEGTPAGDISFRNAALPEQSTGFNSGISRNHGVVFHATDWISFSYSKANSIGLPSESEDIYGELLGATDGVTDEYGVRFNLWEDRLNISLNAYETVAQQTRQFSAFIQDLKAIETILYSNPDVTGSTEDLLEGGGSHSRSDEVAEGVELIVNGRFGNGWTFRLSGRQNETIINEAGTDMLDYFAGRRSVYANPDYANLTTESGSTTLGSYLNTADYEAAKIVALQGNQNFPSSEYRMNGVVKYSFQGDSALKGASVGSSFSWASAPIIGYFEDADGNFDVSRAAKGEERTTVDFFATYGRPINDKVDWRVQFNVKNVFDDDDPYVIEKRSIGTDPSTFEWQDYKWRPTDGLTWSLTNSFIF</sequence>
<gene>
    <name evidence="13" type="ORF">IEN85_03595</name>
</gene>
<feature type="domain" description="TonB-dependent receptor plug" evidence="12">
    <location>
        <begin position="72"/>
        <end position="174"/>
    </location>
</feature>
<dbReference type="InterPro" id="IPR039426">
    <property type="entry name" value="TonB-dep_rcpt-like"/>
</dbReference>
<feature type="signal peptide" evidence="11">
    <location>
        <begin position="1"/>
        <end position="30"/>
    </location>
</feature>
<organism evidence="13 14">
    <name type="scientific">Pelagicoccus enzymogenes</name>
    <dbReference type="NCBI Taxonomy" id="2773457"/>
    <lineage>
        <taxon>Bacteria</taxon>
        <taxon>Pseudomonadati</taxon>
        <taxon>Verrucomicrobiota</taxon>
        <taxon>Opitutia</taxon>
        <taxon>Puniceicoccales</taxon>
        <taxon>Pelagicoccaceae</taxon>
        <taxon>Pelagicoccus</taxon>
    </lineage>
</organism>
<proteinExistence type="predicted"/>
<dbReference type="InterPro" id="IPR036942">
    <property type="entry name" value="Beta-barrel_TonB_sf"/>
</dbReference>
<evidence type="ECO:0000256" key="7">
    <source>
        <dbReference type="ARBA" id="ARBA00023004"/>
    </source>
</evidence>
<evidence type="ECO:0000256" key="4">
    <source>
        <dbReference type="ARBA" id="ARBA00022496"/>
    </source>
</evidence>
<evidence type="ECO:0000256" key="10">
    <source>
        <dbReference type="ARBA" id="ARBA00023237"/>
    </source>
</evidence>
<evidence type="ECO:0000259" key="12">
    <source>
        <dbReference type="Pfam" id="PF07715"/>
    </source>
</evidence>
<dbReference type="SUPFAM" id="SSF56935">
    <property type="entry name" value="Porins"/>
    <property type="match status" value="1"/>
</dbReference>
<keyword evidence="9" id="KW-0472">Membrane</keyword>
<keyword evidence="14" id="KW-1185">Reference proteome</keyword>
<name>A0A927IFX9_9BACT</name>
<evidence type="ECO:0000256" key="8">
    <source>
        <dbReference type="ARBA" id="ARBA00023065"/>
    </source>
</evidence>
<keyword evidence="10" id="KW-0998">Cell outer membrane</keyword>
<reference evidence="13" key="1">
    <citation type="submission" date="2020-09" db="EMBL/GenBank/DDBJ databases">
        <title>Pelagicoccus enzymogenes sp. nov. with an EPS production, isolated from marine sediment.</title>
        <authorList>
            <person name="Feng X."/>
        </authorList>
    </citation>
    <scope>NUCLEOTIDE SEQUENCE</scope>
    <source>
        <strain evidence="13">NFK12</strain>
    </source>
</reference>
<evidence type="ECO:0000256" key="3">
    <source>
        <dbReference type="ARBA" id="ARBA00022452"/>
    </source>
</evidence>
<protein>
    <recommendedName>
        <fullName evidence="12">TonB-dependent receptor plug domain-containing protein</fullName>
    </recommendedName>
</protein>
<dbReference type="EMBL" id="JACYFG010000006">
    <property type="protein sequence ID" value="MBD5778561.1"/>
    <property type="molecule type" value="Genomic_DNA"/>
</dbReference>
<feature type="chain" id="PRO_5037227083" description="TonB-dependent receptor plug domain-containing protein" evidence="11">
    <location>
        <begin position="31"/>
        <end position="985"/>
    </location>
</feature>